<dbReference type="InterPro" id="IPR036259">
    <property type="entry name" value="MFS_trans_sf"/>
</dbReference>
<feature type="transmembrane region" description="Helical" evidence="6">
    <location>
        <begin position="497"/>
        <end position="519"/>
    </location>
</feature>
<proteinExistence type="predicted"/>
<feature type="transmembrane region" description="Helical" evidence="6">
    <location>
        <begin position="531"/>
        <end position="551"/>
    </location>
</feature>
<dbReference type="CDD" id="cd17326">
    <property type="entry name" value="MFS_MFSD8"/>
    <property type="match status" value="1"/>
</dbReference>
<feature type="transmembrane region" description="Helical" evidence="6">
    <location>
        <begin position="39"/>
        <end position="63"/>
    </location>
</feature>
<keyword evidence="3 6" id="KW-0812">Transmembrane</keyword>
<keyword evidence="2" id="KW-0813">Transport</keyword>
<feature type="transmembrane region" description="Helical" evidence="6">
    <location>
        <begin position="404"/>
        <end position="424"/>
    </location>
</feature>
<dbReference type="SUPFAM" id="SSF103473">
    <property type="entry name" value="MFS general substrate transporter"/>
    <property type="match status" value="1"/>
</dbReference>
<accession>A0A2W1B725</accession>
<dbReference type="Pfam" id="PF07690">
    <property type="entry name" value="MFS_1"/>
    <property type="match status" value="1"/>
</dbReference>
<reference evidence="8 9" key="1">
    <citation type="journal article" date="2017" name="BMC Biol.">
        <title>Genomic innovations, transcriptional plasticity and gene loss underlying the evolution and divergence of two highly polyphagous and invasive Helicoverpa pest species.</title>
        <authorList>
            <person name="Pearce S.L."/>
            <person name="Clarke D.F."/>
            <person name="East P.D."/>
            <person name="Elfekih S."/>
            <person name="Gordon K.H."/>
            <person name="Jermiin L.S."/>
            <person name="McGaughran A."/>
            <person name="Oakeshott J.G."/>
            <person name="Papanikolaou A."/>
            <person name="Perera O.P."/>
            <person name="Rane R.V."/>
            <person name="Richards S."/>
            <person name="Tay W.T."/>
            <person name="Walsh T.K."/>
            <person name="Anderson A."/>
            <person name="Anderson C.J."/>
            <person name="Asgari S."/>
            <person name="Board P.G."/>
            <person name="Bretschneider A."/>
            <person name="Campbell P.M."/>
            <person name="Chertemps T."/>
            <person name="Christeller J.T."/>
            <person name="Coppin C.W."/>
            <person name="Downes S.J."/>
            <person name="Duan G."/>
            <person name="Farnsworth C.A."/>
            <person name="Good R.T."/>
            <person name="Han L.B."/>
            <person name="Han Y.C."/>
            <person name="Hatje K."/>
            <person name="Horne I."/>
            <person name="Huang Y.P."/>
            <person name="Hughes D.S."/>
            <person name="Jacquin-Joly E."/>
            <person name="James W."/>
            <person name="Jhangiani S."/>
            <person name="Kollmar M."/>
            <person name="Kuwar S.S."/>
            <person name="Li S."/>
            <person name="Liu N.Y."/>
            <person name="Maibeche M.T."/>
            <person name="Miller J.R."/>
            <person name="Montagne N."/>
            <person name="Perry T."/>
            <person name="Qu J."/>
            <person name="Song S.V."/>
            <person name="Sutton G.G."/>
            <person name="Vogel H."/>
            <person name="Walenz B.P."/>
            <person name="Xu W."/>
            <person name="Zhang H.J."/>
            <person name="Zou Z."/>
            <person name="Batterham P."/>
            <person name="Edwards O.R."/>
            <person name="Feyereisen R."/>
            <person name="Gibbs R.A."/>
            <person name="Heckel D.G."/>
            <person name="McGrath A."/>
            <person name="Robin C."/>
            <person name="Scherer S.E."/>
            <person name="Worley K.C."/>
            <person name="Wu Y.D."/>
        </authorList>
    </citation>
    <scope>NUCLEOTIDE SEQUENCE [LARGE SCALE GENOMIC DNA]</scope>
    <source>
        <strain evidence="8">Harm_GR_Male_#8</strain>
        <tissue evidence="8">Whole organism</tissue>
    </source>
</reference>
<comment type="subcellular location">
    <subcellularLocation>
        <location evidence="1">Endomembrane system</location>
        <topology evidence="1">Multi-pass membrane protein</topology>
    </subcellularLocation>
</comment>
<feature type="transmembrane region" description="Helical" evidence="6">
    <location>
        <begin position="327"/>
        <end position="347"/>
    </location>
</feature>
<dbReference type="PROSITE" id="PS50850">
    <property type="entry name" value="MFS"/>
    <property type="match status" value="1"/>
</dbReference>
<name>A0A2W1B725_HELAM</name>
<dbReference type="AlphaFoldDB" id="A0A2W1B725"/>
<evidence type="ECO:0000256" key="3">
    <source>
        <dbReference type="ARBA" id="ARBA00022692"/>
    </source>
</evidence>
<evidence type="ECO:0000256" key="4">
    <source>
        <dbReference type="ARBA" id="ARBA00022989"/>
    </source>
</evidence>
<protein>
    <recommendedName>
        <fullName evidence="7">Major facilitator superfamily (MFS) profile domain-containing protein</fullName>
    </recommendedName>
</protein>
<evidence type="ECO:0000256" key="2">
    <source>
        <dbReference type="ARBA" id="ARBA00022448"/>
    </source>
</evidence>
<dbReference type="InterPro" id="IPR011701">
    <property type="entry name" value="MFS"/>
</dbReference>
<evidence type="ECO:0000313" key="9">
    <source>
        <dbReference type="Proteomes" id="UP000249218"/>
    </source>
</evidence>
<dbReference type="PANTHER" id="PTHR23510:SF3">
    <property type="entry name" value="MAJOR FACILITATOR SUPERFAMILY DOMAIN-CONTAINING PROTEIN 8"/>
    <property type="match status" value="1"/>
</dbReference>
<dbReference type="Proteomes" id="UP000249218">
    <property type="component" value="Unassembled WGS sequence"/>
</dbReference>
<dbReference type="Gene3D" id="1.20.1250.20">
    <property type="entry name" value="MFS general substrate transporter like domains"/>
    <property type="match status" value="1"/>
</dbReference>
<dbReference type="GO" id="GO:0022857">
    <property type="term" value="F:transmembrane transporter activity"/>
    <property type="evidence" value="ECO:0007669"/>
    <property type="project" value="InterPro"/>
</dbReference>
<feature type="domain" description="Major facilitator superfamily (MFS) profile" evidence="7">
    <location>
        <begin position="228"/>
        <end position="681"/>
    </location>
</feature>
<dbReference type="GO" id="GO:0005765">
    <property type="term" value="C:lysosomal membrane"/>
    <property type="evidence" value="ECO:0007669"/>
    <property type="project" value="TreeGrafter"/>
</dbReference>
<dbReference type="InterPro" id="IPR051068">
    <property type="entry name" value="MFS_Domain-Containing_Protein"/>
</dbReference>
<keyword evidence="9" id="KW-1185">Reference proteome</keyword>
<feature type="transmembrane region" description="Helical" evidence="6">
    <location>
        <begin position="462"/>
        <end position="485"/>
    </location>
</feature>
<evidence type="ECO:0000256" key="1">
    <source>
        <dbReference type="ARBA" id="ARBA00004127"/>
    </source>
</evidence>
<dbReference type="OrthoDB" id="370281at2759"/>
<gene>
    <name evidence="8" type="primary">HaOG213523</name>
    <name evidence="8" type="ORF">B5X24_HaOG213523</name>
</gene>
<feature type="transmembrane region" description="Helical" evidence="6">
    <location>
        <begin position="589"/>
        <end position="610"/>
    </location>
</feature>
<evidence type="ECO:0000256" key="5">
    <source>
        <dbReference type="ARBA" id="ARBA00023136"/>
    </source>
</evidence>
<dbReference type="PANTHER" id="PTHR23510">
    <property type="entry name" value="INNER MEMBRANE TRANSPORT PROTEIN YAJR"/>
    <property type="match status" value="1"/>
</dbReference>
<keyword evidence="4 6" id="KW-1133">Transmembrane helix</keyword>
<feature type="transmembrane region" description="Helical" evidence="6">
    <location>
        <begin position="266"/>
        <end position="286"/>
    </location>
</feature>
<sequence>MEWFKGLAGRVRQEPEADEAPAPLLETAQERRERWRSVYVIYFTMFQMSLGFSIVLTGVWPYLDKITEYYGKDNVYLQVFLCVCNLKTAEQYVVEESGDYAEGNDANERHRPSEVSPSVARGAGGAALAQHASLPTASALLCLRYFVFVARSIRLPFVVSRNVSLSSPKLSVCKVARFTRFWSRAVVRACDMEWFKGLAGRVRQEPEADEAPAPLLETAQERRERWRSVYVIYFTMFQMSLGFSIVLTGVWPYLDKLEPGAQKEVLGLAVGANPLGQLVFSPLLGLWANRAGSARAPLLATLALFVLASVLYAQLHLTRPYAKYWMVFARFLVGVSSANIAVARSYLSAATLVSERTRAVAVVSLAQVLGFVVGPALQAAAAPLGPGAPYAPPGDLSAPLRLDMYTAAGWINAVLGFLNFLLFLPCCFKERKIAAREAMIAQGADNEKEALKALKPDPVSSWTLVAAFFVLVFNFVLLETLATMLTMDQFAWSKRQALEYMGALMSGGAVLACLTFALIGPLTRVFEERALLLWGGFLLTGLASVLCIPWGPGPPPLAPSGAAEAGGGCPQETQPWCAESRGLTLPQFLAGYACVSVGYSLGVTLIQTIFSKVLGPRPQGVWQGVLTGAGCLSRALGPVFVSAVYARRGPVATFGSTAALTLAALAALRLVYARLQPPPLAPPAPHASELRPLKRDVPA</sequence>
<feature type="transmembrane region" description="Helical" evidence="6">
    <location>
        <begin position="298"/>
        <end position="315"/>
    </location>
</feature>
<dbReference type="InterPro" id="IPR020846">
    <property type="entry name" value="MFS_dom"/>
</dbReference>
<dbReference type="GO" id="GO:0012505">
    <property type="term" value="C:endomembrane system"/>
    <property type="evidence" value="ECO:0007669"/>
    <property type="project" value="UniProtKB-SubCell"/>
</dbReference>
<feature type="transmembrane region" description="Helical" evidence="6">
    <location>
        <begin position="230"/>
        <end position="254"/>
    </location>
</feature>
<feature type="transmembrane region" description="Helical" evidence="6">
    <location>
        <begin position="359"/>
        <end position="384"/>
    </location>
</feature>
<dbReference type="EMBL" id="KZ150327">
    <property type="protein sequence ID" value="PZC71378.1"/>
    <property type="molecule type" value="Genomic_DNA"/>
</dbReference>
<keyword evidence="5 6" id="KW-0472">Membrane</keyword>
<evidence type="ECO:0000256" key="6">
    <source>
        <dbReference type="SAM" id="Phobius"/>
    </source>
</evidence>
<organism evidence="8 9">
    <name type="scientific">Helicoverpa armigera</name>
    <name type="common">Cotton bollworm</name>
    <name type="synonym">Heliothis armigera</name>
    <dbReference type="NCBI Taxonomy" id="29058"/>
    <lineage>
        <taxon>Eukaryota</taxon>
        <taxon>Metazoa</taxon>
        <taxon>Ecdysozoa</taxon>
        <taxon>Arthropoda</taxon>
        <taxon>Hexapoda</taxon>
        <taxon>Insecta</taxon>
        <taxon>Pterygota</taxon>
        <taxon>Neoptera</taxon>
        <taxon>Endopterygota</taxon>
        <taxon>Lepidoptera</taxon>
        <taxon>Glossata</taxon>
        <taxon>Ditrysia</taxon>
        <taxon>Noctuoidea</taxon>
        <taxon>Noctuidae</taxon>
        <taxon>Heliothinae</taxon>
        <taxon>Helicoverpa</taxon>
    </lineage>
</organism>
<evidence type="ECO:0000259" key="7">
    <source>
        <dbReference type="PROSITE" id="PS50850"/>
    </source>
</evidence>
<feature type="transmembrane region" description="Helical" evidence="6">
    <location>
        <begin position="651"/>
        <end position="672"/>
    </location>
</feature>
<evidence type="ECO:0000313" key="8">
    <source>
        <dbReference type="EMBL" id="PZC71378.1"/>
    </source>
</evidence>